<dbReference type="GO" id="GO:1990518">
    <property type="term" value="F:single-stranded 3'-5' DNA helicase activity"/>
    <property type="evidence" value="ECO:0007669"/>
    <property type="project" value="TreeGrafter"/>
</dbReference>
<dbReference type="PROSITE" id="PS50051">
    <property type="entry name" value="MCM_2"/>
    <property type="match status" value="1"/>
</dbReference>
<evidence type="ECO:0000256" key="10">
    <source>
        <dbReference type="RuleBase" id="RU004070"/>
    </source>
</evidence>
<protein>
    <submittedName>
        <fullName evidence="13">DNA replication licensing factor Mcm6</fullName>
    </submittedName>
</protein>
<dbReference type="GO" id="GO:0005524">
    <property type="term" value="F:ATP binding"/>
    <property type="evidence" value="ECO:0007669"/>
    <property type="project" value="UniProtKB-KW"/>
</dbReference>
<dbReference type="PANTHER" id="PTHR11630:SF43">
    <property type="entry name" value="DNA REPLICATION LICENSING FACTOR MCM6"/>
    <property type="match status" value="1"/>
</dbReference>
<gene>
    <name evidence="13" type="ORF">KIPB_008061</name>
</gene>
<dbReference type="Pfam" id="PF17855">
    <property type="entry name" value="MCM_lid"/>
    <property type="match status" value="1"/>
</dbReference>
<comment type="similarity">
    <text evidence="2 10">Belongs to the MCM family.</text>
</comment>
<evidence type="ECO:0000256" key="9">
    <source>
        <dbReference type="ARBA" id="ARBA00023306"/>
    </source>
</evidence>
<keyword evidence="3" id="KW-0235">DNA replication</keyword>
<dbReference type="OrthoDB" id="1744952at2759"/>
<dbReference type="SUPFAM" id="SSF52540">
    <property type="entry name" value="P-loop containing nucleoside triphosphate hydrolases"/>
    <property type="match status" value="1"/>
</dbReference>
<dbReference type="GO" id="GO:0042555">
    <property type="term" value="C:MCM complex"/>
    <property type="evidence" value="ECO:0007669"/>
    <property type="project" value="TreeGrafter"/>
</dbReference>
<keyword evidence="7 10" id="KW-0238">DNA-binding</keyword>
<feature type="domain" description="MCM C-terminal AAA(+) ATPase" evidence="12">
    <location>
        <begin position="1"/>
        <end position="56"/>
    </location>
</feature>
<reference evidence="13 14" key="1">
    <citation type="journal article" date="2018" name="PLoS ONE">
        <title>The draft genome of Kipferlia bialata reveals reductive genome evolution in fornicate parasites.</title>
        <authorList>
            <person name="Tanifuji G."/>
            <person name="Takabayashi S."/>
            <person name="Kume K."/>
            <person name="Takagi M."/>
            <person name="Nakayama T."/>
            <person name="Kamikawa R."/>
            <person name="Inagaki Y."/>
            <person name="Hashimoto T."/>
        </authorList>
    </citation>
    <scope>NUCLEOTIDE SEQUENCE [LARGE SCALE GENOMIC DNA]</scope>
    <source>
        <strain evidence="13">NY0173</strain>
    </source>
</reference>
<proteinExistence type="inferred from homology"/>
<dbReference type="InterPro" id="IPR041024">
    <property type="entry name" value="Mcm6_C"/>
</dbReference>
<evidence type="ECO:0000259" key="12">
    <source>
        <dbReference type="PROSITE" id="PS50051"/>
    </source>
</evidence>
<keyword evidence="4 10" id="KW-0547">Nucleotide-binding</keyword>
<keyword evidence="5" id="KW-0378">Hydrolase</keyword>
<evidence type="ECO:0000256" key="3">
    <source>
        <dbReference type="ARBA" id="ARBA00022705"/>
    </source>
</evidence>
<dbReference type="InterPro" id="IPR001208">
    <property type="entry name" value="MCM_dom"/>
</dbReference>
<dbReference type="Gene3D" id="1.20.58.870">
    <property type="match status" value="1"/>
</dbReference>
<evidence type="ECO:0000313" key="13">
    <source>
        <dbReference type="EMBL" id="GCA63135.1"/>
    </source>
</evidence>
<dbReference type="InterPro" id="IPR027417">
    <property type="entry name" value="P-loop_NTPase"/>
</dbReference>
<dbReference type="Pfam" id="PF00493">
    <property type="entry name" value="MCM"/>
    <property type="match status" value="1"/>
</dbReference>
<organism evidence="13 14">
    <name type="scientific">Kipferlia bialata</name>
    <dbReference type="NCBI Taxonomy" id="797122"/>
    <lineage>
        <taxon>Eukaryota</taxon>
        <taxon>Metamonada</taxon>
        <taxon>Carpediemonas-like organisms</taxon>
        <taxon>Kipferlia</taxon>
    </lineage>
</organism>
<dbReference type="GO" id="GO:0005634">
    <property type="term" value="C:nucleus"/>
    <property type="evidence" value="ECO:0007669"/>
    <property type="project" value="UniProtKB-SubCell"/>
</dbReference>
<dbReference type="GO" id="GO:1902969">
    <property type="term" value="P:mitotic DNA replication"/>
    <property type="evidence" value="ECO:0007669"/>
    <property type="project" value="TreeGrafter"/>
</dbReference>
<name>A0A391NNB8_9EUKA</name>
<dbReference type="InterPro" id="IPR041562">
    <property type="entry name" value="MCM_lid"/>
</dbReference>
<dbReference type="GO" id="GO:0003697">
    <property type="term" value="F:single-stranded DNA binding"/>
    <property type="evidence" value="ECO:0007669"/>
    <property type="project" value="TreeGrafter"/>
</dbReference>
<dbReference type="PANTHER" id="PTHR11630">
    <property type="entry name" value="DNA REPLICATION LICENSING FACTOR MCM FAMILY MEMBER"/>
    <property type="match status" value="1"/>
</dbReference>
<keyword evidence="5" id="KW-0347">Helicase</keyword>
<dbReference type="InterPro" id="IPR031327">
    <property type="entry name" value="MCM"/>
</dbReference>
<dbReference type="PRINTS" id="PR01657">
    <property type="entry name" value="MCMFAMILY"/>
</dbReference>
<evidence type="ECO:0000256" key="6">
    <source>
        <dbReference type="ARBA" id="ARBA00022840"/>
    </source>
</evidence>
<comment type="subcellular location">
    <subcellularLocation>
        <location evidence="1">Nucleus</location>
    </subcellularLocation>
</comment>
<sequence length="324" mass="35692">SPVLAAMNPVGGRYDPSKTLQRNVHISAPLLSRFDLFFVLRDDANEETDRLIAKKVVSLHCGDQDFAAALSPDEAAPFTVDQLKRYLAVVKTLKPRMTTKAAERLAAHYNRLRQADMLSASRRAFRITVRQLESLIRLSEAIAKLLSKDNVDPEDVDLAAELVRKSAVRVEAGGVTLEPAKYAPVGRAALNKALAAAGTVRTPDVEASESSDEDGAKRARGEREDVVTVSFEEYTRVTNLAVLFIKQHVSDHEEAGMTEGALVNKLLEAGCHIVPDDPVRSLELLRTILARLITIDRVLVLVENGEEEPLIDVHTRYVGPEDER</sequence>
<dbReference type="AlphaFoldDB" id="A0A391NNB8"/>
<keyword evidence="9" id="KW-0131">Cell cycle</keyword>
<feature type="region of interest" description="Disordered" evidence="11">
    <location>
        <begin position="201"/>
        <end position="222"/>
    </location>
</feature>
<dbReference type="EMBL" id="BDIP01002401">
    <property type="protein sequence ID" value="GCA63135.1"/>
    <property type="molecule type" value="Genomic_DNA"/>
</dbReference>
<feature type="non-terminal residue" evidence="13">
    <location>
        <position position="1"/>
    </location>
</feature>
<keyword evidence="8" id="KW-0539">Nucleus</keyword>
<keyword evidence="14" id="KW-1185">Reference proteome</keyword>
<dbReference type="SMART" id="SM00350">
    <property type="entry name" value="MCM"/>
    <property type="match status" value="1"/>
</dbReference>
<dbReference type="Proteomes" id="UP000265618">
    <property type="component" value="Unassembled WGS sequence"/>
</dbReference>
<dbReference type="Gene3D" id="3.40.50.300">
    <property type="entry name" value="P-loop containing nucleotide triphosphate hydrolases"/>
    <property type="match status" value="1"/>
</dbReference>
<evidence type="ECO:0000256" key="8">
    <source>
        <dbReference type="ARBA" id="ARBA00023242"/>
    </source>
</evidence>
<evidence type="ECO:0000256" key="4">
    <source>
        <dbReference type="ARBA" id="ARBA00022741"/>
    </source>
</evidence>
<evidence type="ECO:0000256" key="5">
    <source>
        <dbReference type="ARBA" id="ARBA00022806"/>
    </source>
</evidence>
<comment type="caution">
    <text evidence="13">The sequence shown here is derived from an EMBL/GenBank/DDBJ whole genome shotgun (WGS) entry which is preliminary data.</text>
</comment>
<evidence type="ECO:0000256" key="11">
    <source>
        <dbReference type="SAM" id="MobiDB-lite"/>
    </source>
</evidence>
<dbReference type="Pfam" id="PF18263">
    <property type="entry name" value="WHD_MCM6"/>
    <property type="match status" value="1"/>
</dbReference>
<keyword evidence="6 10" id="KW-0067">ATP-binding</keyword>
<accession>A0A391NNB8</accession>
<evidence type="ECO:0000256" key="7">
    <source>
        <dbReference type="ARBA" id="ARBA00023125"/>
    </source>
</evidence>
<dbReference type="GO" id="GO:0000727">
    <property type="term" value="P:double-strand break repair via break-induced replication"/>
    <property type="evidence" value="ECO:0007669"/>
    <property type="project" value="TreeGrafter"/>
</dbReference>
<evidence type="ECO:0000313" key="14">
    <source>
        <dbReference type="Proteomes" id="UP000265618"/>
    </source>
</evidence>
<evidence type="ECO:0000256" key="2">
    <source>
        <dbReference type="ARBA" id="ARBA00008010"/>
    </source>
</evidence>
<evidence type="ECO:0000256" key="1">
    <source>
        <dbReference type="ARBA" id="ARBA00004123"/>
    </source>
</evidence>